<accession>V6LP48</accession>
<reference evidence="1 2" key="1">
    <citation type="journal article" date="2014" name="PLoS Genet.">
        <title>The Genome of Spironucleus salmonicida Highlights a Fish Pathogen Adapted to Fluctuating Environments.</title>
        <authorList>
            <person name="Xu F."/>
            <person name="Jerlstrom-Hultqvist J."/>
            <person name="Einarsson E."/>
            <person name="Astvaldsson A."/>
            <person name="Svard S.G."/>
            <person name="Andersson J.O."/>
        </authorList>
    </citation>
    <scope>NUCLEOTIDE SEQUENCE</scope>
    <source>
        <strain evidence="2">ATCC 50377</strain>
    </source>
</reference>
<protein>
    <submittedName>
        <fullName evidence="1">Uncharacterized protein</fullName>
    </submittedName>
</protein>
<organism evidence="1">
    <name type="scientific">Spironucleus salmonicida</name>
    <dbReference type="NCBI Taxonomy" id="348837"/>
    <lineage>
        <taxon>Eukaryota</taxon>
        <taxon>Metamonada</taxon>
        <taxon>Diplomonadida</taxon>
        <taxon>Hexamitidae</taxon>
        <taxon>Hexamitinae</taxon>
        <taxon>Spironucleus</taxon>
    </lineage>
</organism>
<dbReference type="Proteomes" id="UP000018208">
    <property type="component" value="Unassembled WGS sequence"/>
</dbReference>
<proteinExistence type="predicted"/>
<dbReference type="EMBL" id="KI546076">
    <property type="protein sequence ID" value="EST46380.1"/>
    <property type="molecule type" value="Genomic_DNA"/>
</dbReference>
<name>V6LP48_9EUKA</name>
<sequence length="141" mass="16476">MLKTVPELRVFLKGREFPSISNQTYNKQFKLQYCTGPDGLQAITTYENNYQKKSAYDNILERTANFSQEEVNVSLSRYKYQSSLYKKQYDIKLSQPKQQSRQFTQSSLDRSKFPLKIIPLPLLSNSLISYVAFSAKDMDFK</sequence>
<evidence type="ECO:0000313" key="2">
    <source>
        <dbReference type="EMBL" id="KAH0570201.1"/>
    </source>
</evidence>
<evidence type="ECO:0000313" key="3">
    <source>
        <dbReference type="Proteomes" id="UP000018208"/>
    </source>
</evidence>
<evidence type="ECO:0000313" key="1">
    <source>
        <dbReference type="EMBL" id="EST46380.1"/>
    </source>
</evidence>
<reference evidence="2" key="2">
    <citation type="submission" date="2020-12" db="EMBL/GenBank/DDBJ databases">
        <title>New Spironucleus salmonicida genome in near-complete chromosomes.</title>
        <authorList>
            <person name="Xu F."/>
            <person name="Kurt Z."/>
            <person name="Jimenez-Gonzalez A."/>
            <person name="Astvaldsson A."/>
            <person name="Andersson J.O."/>
            <person name="Svard S.G."/>
        </authorList>
    </citation>
    <scope>NUCLEOTIDE SEQUENCE</scope>
    <source>
        <strain evidence="2">ATCC 50377</strain>
    </source>
</reference>
<dbReference type="EMBL" id="AUWU02000008">
    <property type="protein sequence ID" value="KAH0570201.1"/>
    <property type="molecule type" value="Genomic_DNA"/>
</dbReference>
<dbReference type="AlphaFoldDB" id="V6LP48"/>
<gene>
    <name evidence="1" type="ORF">SS50377_13623</name>
    <name evidence="2" type="ORF">SS50377_28176</name>
</gene>
<dbReference type="VEuPathDB" id="GiardiaDB:SS50377_28176"/>
<keyword evidence="3" id="KW-1185">Reference proteome</keyword>